<keyword evidence="3 9" id="KW-0349">Heme</keyword>
<dbReference type="SFLD" id="SFLDS00029">
    <property type="entry name" value="Radical_SAM"/>
    <property type="match status" value="1"/>
</dbReference>
<dbReference type="STRING" id="1121421.SAMN02745123_03137"/>
<keyword evidence="9" id="KW-0963">Cytoplasm</keyword>
<evidence type="ECO:0000256" key="7">
    <source>
        <dbReference type="ARBA" id="ARBA00023014"/>
    </source>
</evidence>
<dbReference type="SUPFAM" id="SSF102114">
    <property type="entry name" value="Radical SAM enzymes"/>
    <property type="match status" value="1"/>
</dbReference>
<keyword evidence="4 9" id="KW-0949">S-adenosyl-L-methionine</keyword>
<evidence type="ECO:0000256" key="2">
    <source>
        <dbReference type="ARBA" id="ARBA00017228"/>
    </source>
</evidence>
<keyword evidence="9" id="KW-0004">4Fe-4S</keyword>
<dbReference type="OrthoDB" id="9808022at2"/>
<dbReference type="InterPro" id="IPR013785">
    <property type="entry name" value="Aldolase_TIM"/>
</dbReference>
<sequence length="378" mass="42606">MSVGLYIHVPFCLRKCLYCDFTSYPRQEEQVQLYLQSLTAEMVLYGDRLDARHKSIKTIFVGGGTPTCLRPEYLAGILEQVGKVFSIEQGAEITTEANPGTVNLPALKELRAVGFNRLSLGVQSTHRELLRLIGRIHTFSEARQAVTEARIAGFENINLDLIFGLPTQTAAQWRQSLHEIMALQPEHISCYGLQLEENTPLTKAVEQGQLKPCPEEEELAMYQMARQLLGENGYQHYEISNFAQAGYQCRHNLLYWQNQAYLGLGPAAHSYLNQSRWGNVEGIEEYASLVKQGQRPVAEKTTLTIKEQMEETVFLGLRMLEGVNVESFQQRFGKSLQEIFGKQVSSLTAKGLLEQSFGHLKLTEKALPLANQVFAEFV</sequence>
<evidence type="ECO:0000256" key="1">
    <source>
        <dbReference type="ARBA" id="ARBA00006100"/>
    </source>
</evidence>
<dbReference type="RefSeq" id="WP_072916239.1">
    <property type="nucleotide sequence ID" value="NZ_FRAR01000024.1"/>
</dbReference>
<dbReference type="GO" id="GO:0051539">
    <property type="term" value="F:4 iron, 4 sulfur cluster binding"/>
    <property type="evidence" value="ECO:0007669"/>
    <property type="project" value="UniProtKB-UniRule"/>
</dbReference>
<name>A0A1M6VCL5_9FIRM</name>
<protein>
    <recommendedName>
        <fullName evidence="2 9">Heme chaperone HemW</fullName>
    </recommendedName>
</protein>
<dbReference type="GO" id="GO:0004109">
    <property type="term" value="F:coproporphyrinogen oxidase activity"/>
    <property type="evidence" value="ECO:0007669"/>
    <property type="project" value="InterPro"/>
</dbReference>
<dbReference type="GO" id="GO:0005737">
    <property type="term" value="C:cytoplasm"/>
    <property type="evidence" value="ECO:0007669"/>
    <property type="project" value="UniProtKB-SubCell"/>
</dbReference>
<evidence type="ECO:0000313" key="11">
    <source>
        <dbReference type="EMBL" id="SHK79277.1"/>
    </source>
</evidence>
<accession>A0A1M6VCL5</accession>
<dbReference type="PROSITE" id="PS51918">
    <property type="entry name" value="RADICAL_SAM"/>
    <property type="match status" value="1"/>
</dbReference>
<dbReference type="InterPro" id="IPR010723">
    <property type="entry name" value="HemN_C"/>
</dbReference>
<evidence type="ECO:0000256" key="8">
    <source>
        <dbReference type="ARBA" id="ARBA00023186"/>
    </source>
</evidence>
<dbReference type="Proteomes" id="UP000183997">
    <property type="component" value="Unassembled WGS sequence"/>
</dbReference>
<evidence type="ECO:0000256" key="9">
    <source>
        <dbReference type="RuleBase" id="RU364116"/>
    </source>
</evidence>
<feature type="domain" description="Radical SAM core" evidence="10">
    <location>
        <begin position="1"/>
        <end position="235"/>
    </location>
</feature>
<dbReference type="InterPro" id="IPR007197">
    <property type="entry name" value="rSAM"/>
</dbReference>
<dbReference type="InterPro" id="IPR004559">
    <property type="entry name" value="HemW-like"/>
</dbReference>
<evidence type="ECO:0000256" key="3">
    <source>
        <dbReference type="ARBA" id="ARBA00022617"/>
    </source>
</evidence>
<evidence type="ECO:0000259" key="10">
    <source>
        <dbReference type="PROSITE" id="PS51918"/>
    </source>
</evidence>
<comment type="similarity">
    <text evidence="1">Belongs to the anaerobic coproporphyrinogen-III oxidase family. HemW subfamily.</text>
</comment>
<evidence type="ECO:0000313" key="12">
    <source>
        <dbReference type="Proteomes" id="UP000183997"/>
    </source>
</evidence>
<evidence type="ECO:0000256" key="5">
    <source>
        <dbReference type="ARBA" id="ARBA00022723"/>
    </source>
</evidence>
<evidence type="ECO:0000256" key="6">
    <source>
        <dbReference type="ARBA" id="ARBA00023004"/>
    </source>
</evidence>
<dbReference type="SFLD" id="SFLDG01082">
    <property type="entry name" value="B12-binding_domain_containing"/>
    <property type="match status" value="1"/>
</dbReference>
<organism evidence="11 12">
    <name type="scientific">Desulforamulus aeronauticus DSM 10349</name>
    <dbReference type="NCBI Taxonomy" id="1121421"/>
    <lineage>
        <taxon>Bacteria</taxon>
        <taxon>Bacillati</taxon>
        <taxon>Bacillota</taxon>
        <taxon>Clostridia</taxon>
        <taxon>Eubacteriales</taxon>
        <taxon>Peptococcaceae</taxon>
        <taxon>Desulforamulus</taxon>
    </lineage>
</organism>
<dbReference type="InterPro" id="IPR058240">
    <property type="entry name" value="rSAM_sf"/>
</dbReference>
<dbReference type="Gene3D" id="3.20.20.70">
    <property type="entry name" value="Aldolase class I"/>
    <property type="match status" value="1"/>
</dbReference>
<dbReference type="PANTHER" id="PTHR13932:SF5">
    <property type="entry name" value="RADICAL S-ADENOSYL METHIONINE DOMAIN-CONTAINING PROTEIN 1, MITOCHONDRIAL"/>
    <property type="match status" value="1"/>
</dbReference>
<evidence type="ECO:0000256" key="4">
    <source>
        <dbReference type="ARBA" id="ARBA00022691"/>
    </source>
</evidence>
<comment type="function">
    <text evidence="9">Probably acts as a heme chaperone, transferring heme to an unknown acceptor. Binds one molecule of heme per monomer, possibly covalently. Binds 1 [4Fe-4S] cluster. The cluster is coordinated with 3 cysteines and an exchangeable S-adenosyl-L-methionine.</text>
</comment>
<keyword evidence="6 9" id="KW-0408">Iron</keyword>
<comment type="subcellular location">
    <subcellularLocation>
        <location evidence="9">Cytoplasm</location>
    </subcellularLocation>
</comment>
<dbReference type="Pfam" id="PF04055">
    <property type="entry name" value="Radical_SAM"/>
    <property type="match status" value="1"/>
</dbReference>
<keyword evidence="7 9" id="KW-0411">Iron-sulfur</keyword>
<dbReference type="NCBIfam" id="TIGR00539">
    <property type="entry name" value="hemN_rel"/>
    <property type="match status" value="1"/>
</dbReference>
<dbReference type="PANTHER" id="PTHR13932">
    <property type="entry name" value="COPROPORPHYRINIGEN III OXIDASE"/>
    <property type="match status" value="1"/>
</dbReference>
<dbReference type="InterPro" id="IPR006638">
    <property type="entry name" value="Elp3/MiaA/NifB-like_rSAM"/>
</dbReference>
<dbReference type="GO" id="GO:0006779">
    <property type="term" value="P:porphyrin-containing compound biosynthetic process"/>
    <property type="evidence" value="ECO:0007669"/>
    <property type="project" value="InterPro"/>
</dbReference>
<dbReference type="SFLD" id="SFLDG01065">
    <property type="entry name" value="anaerobic_coproporphyrinogen-I"/>
    <property type="match status" value="1"/>
</dbReference>
<keyword evidence="5 9" id="KW-0479">Metal-binding</keyword>
<gene>
    <name evidence="11" type="ORF">SAMN02745123_03137</name>
</gene>
<dbReference type="AlphaFoldDB" id="A0A1M6VCL5"/>
<dbReference type="GO" id="GO:0046872">
    <property type="term" value="F:metal ion binding"/>
    <property type="evidence" value="ECO:0007669"/>
    <property type="project" value="UniProtKB-UniRule"/>
</dbReference>
<dbReference type="SMART" id="SM00729">
    <property type="entry name" value="Elp3"/>
    <property type="match status" value="1"/>
</dbReference>
<dbReference type="Pfam" id="PF06969">
    <property type="entry name" value="HemN_C"/>
    <property type="match status" value="1"/>
</dbReference>
<dbReference type="EMBL" id="FRAR01000024">
    <property type="protein sequence ID" value="SHK79277.1"/>
    <property type="molecule type" value="Genomic_DNA"/>
</dbReference>
<proteinExistence type="inferred from homology"/>
<reference evidence="12" key="1">
    <citation type="submission" date="2016-11" db="EMBL/GenBank/DDBJ databases">
        <authorList>
            <person name="Varghese N."/>
            <person name="Submissions S."/>
        </authorList>
    </citation>
    <scope>NUCLEOTIDE SEQUENCE [LARGE SCALE GENOMIC DNA]</scope>
    <source>
        <strain evidence="12">DSM 10349</strain>
    </source>
</reference>
<dbReference type="SFLD" id="SFLDF00562">
    <property type="entry name" value="HemN-like__clustered_with_heat"/>
    <property type="match status" value="1"/>
</dbReference>
<keyword evidence="8 9" id="KW-0143">Chaperone</keyword>
<dbReference type="SFLD" id="SFLDF00288">
    <property type="entry name" value="HemN-like__clustered_with_nucl"/>
    <property type="match status" value="1"/>
</dbReference>
<dbReference type="InterPro" id="IPR034505">
    <property type="entry name" value="Coproporphyrinogen-III_oxidase"/>
</dbReference>
<keyword evidence="12" id="KW-1185">Reference proteome</keyword>